<protein>
    <submittedName>
        <fullName evidence="1">Adenosylmethionine decarboxylase</fullName>
        <ecNumber evidence="1">4.1.1.50</ecNumber>
    </submittedName>
</protein>
<evidence type="ECO:0000313" key="1">
    <source>
        <dbReference type="EMBL" id="UXH42604.1"/>
    </source>
</evidence>
<name>A0ACD4C2X3_9BACI</name>
<dbReference type="Proteomes" id="UP001064027">
    <property type="component" value="Chromosome"/>
</dbReference>
<dbReference type="EMBL" id="CP104558">
    <property type="protein sequence ID" value="UXH42604.1"/>
    <property type="molecule type" value="Genomic_DNA"/>
</dbReference>
<keyword evidence="2" id="KW-1185">Reference proteome</keyword>
<keyword evidence="1" id="KW-0456">Lyase</keyword>
<sequence length="125" mass="13796">MEYSTSGTHIIADFWGVEFNLLNDPVLLEKHLVQAAKDIGATILSCESKTFQPFGVTVFVVLSESHLSIHTYPEKGFAAIDGYTCGDTIDPMDAVLYLVSVLHPKKQEMIKLTRGEGKLKVTKIP</sequence>
<proteinExistence type="predicted"/>
<dbReference type="EC" id="4.1.1.50" evidence="1"/>
<evidence type="ECO:0000313" key="2">
    <source>
        <dbReference type="Proteomes" id="UP001064027"/>
    </source>
</evidence>
<organism evidence="1 2">
    <name type="scientific">Rossellomorea vietnamensis</name>
    <dbReference type="NCBI Taxonomy" id="218284"/>
    <lineage>
        <taxon>Bacteria</taxon>
        <taxon>Bacillati</taxon>
        <taxon>Bacillota</taxon>
        <taxon>Bacilli</taxon>
        <taxon>Bacillales</taxon>
        <taxon>Bacillaceae</taxon>
        <taxon>Rossellomorea</taxon>
    </lineage>
</organism>
<gene>
    <name evidence="1" type="primary">speD</name>
    <name evidence="1" type="ORF">N5C46_12680</name>
</gene>
<reference evidence="1" key="1">
    <citation type="submission" date="2022-09" db="EMBL/GenBank/DDBJ databases">
        <title>Complete genome sequence of Rossellomorea vietnamensis strain RL-WG62, a newly isolated PGPR with the potential for plant salinity stress alleviation.</title>
        <authorList>
            <person name="Ren L."/>
            <person name="Wang G."/>
            <person name="Hu H."/>
        </authorList>
    </citation>
    <scope>NUCLEOTIDE SEQUENCE</scope>
    <source>
        <strain evidence="1">RL-WG62</strain>
    </source>
</reference>
<accession>A0ACD4C2X3</accession>